<dbReference type="EMBL" id="NJGV01000005">
    <property type="protein sequence ID" value="OWY35583.1"/>
    <property type="molecule type" value="Genomic_DNA"/>
</dbReference>
<dbReference type="InterPro" id="IPR051446">
    <property type="entry name" value="HTH_trans_reg/aminotransferase"/>
</dbReference>
<dbReference type="GO" id="GO:0003677">
    <property type="term" value="F:DNA binding"/>
    <property type="evidence" value="ECO:0007669"/>
    <property type="project" value="UniProtKB-KW"/>
</dbReference>
<dbReference type="GO" id="GO:0008483">
    <property type="term" value="F:transaminase activity"/>
    <property type="evidence" value="ECO:0007669"/>
    <property type="project" value="UniProtKB-KW"/>
</dbReference>
<dbReference type="AlphaFoldDB" id="A0A225SWL6"/>
<dbReference type="CDD" id="cd07377">
    <property type="entry name" value="WHTH_GntR"/>
    <property type="match status" value="1"/>
</dbReference>
<dbReference type="InterPro" id="IPR036388">
    <property type="entry name" value="WH-like_DNA-bd_sf"/>
</dbReference>
<dbReference type="Pfam" id="PF00155">
    <property type="entry name" value="Aminotran_1_2"/>
    <property type="match status" value="1"/>
</dbReference>
<dbReference type="RefSeq" id="WP_088754471.1">
    <property type="nucleotide sequence ID" value="NZ_NJGV01000005.1"/>
</dbReference>
<evidence type="ECO:0000256" key="2">
    <source>
        <dbReference type="ARBA" id="ARBA00022898"/>
    </source>
</evidence>
<dbReference type="CDD" id="cd00609">
    <property type="entry name" value="AAT_like"/>
    <property type="match status" value="1"/>
</dbReference>
<dbReference type="InterPro" id="IPR015424">
    <property type="entry name" value="PyrdxlP-dep_Trfase"/>
</dbReference>
<evidence type="ECO:0000256" key="3">
    <source>
        <dbReference type="ARBA" id="ARBA00023015"/>
    </source>
</evidence>
<dbReference type="InterPro" id="IPR004839">
    <property type="entry name" value="Aminotransferase_I/II_large"/>
</dbReference>
<keyword evidence="2" id="KW-0663">Pyridoxal phosphate</keyword>
<keyword evidence="7" id="KW-0032">Aminotransferase</keyword>
<evidence type="ECO:0000313" key="8">
    <source>
        <dbReference type="Proteomes" id="UP000214747"/>
    </source>
</evidence>
<dbReference type="InterPro" id="IPR015422">
    <property type="entry name" value="PyrdxlP-dep_Trfase_small"/>
</dbReference>
<feature type="domain" description="HTH gntR-type" evidence="6">
    <location>
        <begin position="1"/>
        <end position="69"/>
    </location>
</feature>
<organism evidence="7 8">
    <name type="scientific">Herbaspirillum aquaticum</name>
    <dbReference type="NCBI Taxonomy" id="568783"/>
    <lineage>
        <taxon>Bacteria</taxon>
        <taxon>Pseudomonadati</taxon>
        <taxon>Pseudomonadota</taxon>
        <taxon>Betaproteobacteria</taxon>
        <taxon>Burkholderiales</taxon>
        <taxon>Oxalobacteraceae</taxon>
        <taxon>Herbaspirillum</taxon>
    </lineage>
</organism>
<keyword evidence="8" id="KW-1185">Reference proteome</keyword>
<dbReference type="Gene3D" id="3.90.1150.10">
    <property type="entry name" value="Aspartate Aminotransferase, domain 1"/>
    <property type="match status" value="1"/>
</dbReference>
<keyword evidence="5" id="KW-0804">Transcription</keyword>
<dbReference type="Pfam" id="PF00392">
    <property type="entry name" value="GntR"/>
    <property type="match status" value="1"/>
</dbReference>
<name>A0A225SWL6_9BURK</name>
<protein>
    <submittedName>
        <fullName evidence="7">2-aminoadipate aminotransferase</fullName>
    </submittedName>
</protein>
<comment type="caution">
    <text evidence="7">The sequence shown here is derived from an EMBL/GenBank/DDBJ whole genome shotgun (WGS) entry which is preliminary data.</text>
</comment>
<dbReference type="Gene3D" id="1.10.10.10">
    <property type="entry name" value="Winged helix-like DNA-binding domain superfamily/Winged helix DNA-binding domain"/>
    <property type="match status" value="1"/>
</dbReference>
<dbReference type="GO" id="GO:0030170">
    <property type="term" value="F:pyridoxal phosphate binding"/>
    <property type="evidence" value="ECO:0007669"/>
    <property type="project" value="InterPro"/>
</dbReference>
<dbReference type="PANTHER" id="PTHR46577">
    <property type="entry name" value="HTH-TYPE TRANSCRIPTIONAL REGULATORY PROTEIN GABR"/>
    <property type="match status" value="1"/>
</dbReference>
<sequence length="505" mass="55378">MKLYETLAETIRRQILNGVMLPGEKIPSVRRASQQYQLSISTVIRAFLLLESQGYIESRPQSGYFVRTPQNAPAAPTVATAPQALPASRLPAANTPVELVLHNLRSINCNARIPLGSPYPDPALFPSMRISQLAQGFYKRREHAQLIGVLPPGNAELIRQIARRHLQTGLPVQAGEIIITQGATEALQLCLHAIARPGAAIAVESPTYYALLHAIERTGMRALPIATDADQGMDLPSLDRALASGDVAGVAVMTNFQNPLGYVMPDARKQALVRLLAKHDLPLVENDVYGELHFGEQRPRTAKSYDQDGRVLYCSSFSKSLTPEHHIGWTLPGRYRQAVERLKFLNTVSMPAHPQRAVAEYLQSEGYDFHLRRLRKLLMQRQRIMRAAVLRFFPAGTRCSEPQGGYLLWVTLPDGILALELHALAQAAGISVAPGDMFSTDGAFRHCIRLNYSFPWEDGIEAAVRTLGELCHGLLAGSAQAAQPHYQAARPLAAQAPAGGLINAR</sequence>
<keyword evidence="3" id="KW-0805">Transcription regulation</keyword>
<dbReference type="InterPro" id="IPR000524">
    <property type="entry name" value="Tscrpt_reg_HTH_GntR"/>
</dbReference>
<proteinExistence type="inferred from homology"/>
<evidence type="ECO:0000256" key="4">
    <source>
        <dbReference type="ARBA" id="ARBA00023125"/>
    </source>
</evidence>
<evidence type="ECO:0000259" key="6">
    <source>
        <dbReference type="PROSITE" id="PS50949"/>
    </source>
</evidence>
<dbReference type="SUPFAM" id="SSF53383">
    <property type="entry name" value="PLP-dependent transferases"/>
    <property type="match status" value="1"/>
</dbReference>
<evidence type="ECO:0000313" key="7">
    <source>
        <dbReference type="EMBL" id="OWY35583.1"/>
    </source>
</evidence>
<comment type="similarity">
    <text evidence="1">In the C-terminal section; belongs to the class-I pyridoxal-phosphate-dependent aminotransferase family.</text>
</comment>
<gene>
    <name evidence="7" type="ORF">CEJ45_07155</name>
</gene>
<dbReference type="InterPro" id="IPR015421">
    <property type="entry name" value="PyrdxlP-dep_Trfase_major"/>
</dbReference>
<evidence type="ECO:0000256" key="5">
    <source>
        <dbReference type="ARBA" id="ARBA00023163"/>
    </source>
</evidence>
<keyword evidence="7" id="KW-0808">Transferase</keyword>
<dbReference type="PROSITE" id="PS50949">
    <property type="entry name" value="HTH_GNTR"/>
    <property type="match status" value="1"/>
</dbReference>
<dbReference type="Gene3D" id="3.40.640.10">
    <property type="entry name" value="Type I PLP-dependent aspartate aminotransferase-like (Major domain)"/>
    <property type="match status" value="1"/>
</dbReference>
<evidence type="ECO:0000256" key="1">
    <source>
        <dbReference type="ARBA" id="ARBA00005384"/>
    </source>
</evidence>
<dbReference type="SMART" id="SM00345">
    <property type="entry name" value="HTH_GNTR"/>
    <property type="match status" value="1"/>
</dbReference>
<dbReference type="SUPFAM" id="SSF46785">
    <property type="entry name" value="Winged helix' DNA-binding domain"/>
    <property type="match status" value="1"/>
</dbReference>
<dbReference type="InterPro" id="IPR036390">
    <property type="entry name" value="WH_DNA-bd_sf"/>
</dbReference>
<accession>A0A225SWL6</accession>
<keyword evidence="4" id="KW-0238">DNA-binding</keyword>
<dbReference type="PANTHER" id="PTHR46577:SF2">
    <property type="entry name" value="TRANSCRIPTIONAL REGULATORY PROTEIN"/>
    <property type="match status" value="1"/>
</dbReference>
<reference evidence="7 8" key="1">
    <citation type="journal article" date="2010" name="Int. J. Syst. Evol. Microbiol.">
        <title>Reclassification of Herbaspirillum putei as a later heterotypic synonym of Herbaspirillum huttiense, with the description of H. huttiense subsp. huttiense subsp. nov. and H. huttiense subsp. putei subsp. nov., comb. nov., and description of Herbaspirillum aquaticum sp. nov.</title>
        <authorList>
            <person name="Dobritsa A.P."/>
            <person name="Reddy M.C."/>
            <person name="Samadpour M."/>
        </authorList>
    </citation>
    <scope>NUCLEOTIDE SEQUENCE [LARGE SCALE GENOMIC DNA]</scope>
    <source>
        <strain evidence="7 8">IEH 4430</strain>
    </source>
</reference>
<dbReference type="GO" id="GO:0003700">
    <property type="term" value="F:DNA-binding transcription factor activity"/>
    <property type="evidence" value="ECO:0007669"/>
    <property type="project" value="InterPro"/>
</dbReference>
<dbReference type="Proteomes" id="UP000214747">
    <property type="component" value="Unassembled WGS sequence"/>
</dbReference>